<name>A0A382B4Z6_9ZZZZ</name>
<reference evidence="1" key="1">
    <citation type="submission" date="2018-05" db="EMBL/GenBank/DDBJ databases">
        <authorList>
            <person name="Lanie J.A."/>
            <person name="Ng W.-L."/>
            <person name="Kazmierczak K.M."/>
            <person name="Andrzejewski T.M."/>
            <person name="Davidsen T.M."/>
            <person name="Wayne K.J."/>
            <person name="Tettelin H."/>
            <person name="Glass J.I."/>
            <person name="Rusch D."/>
            <person name="Podicherti R."/>
            <person name="Tsui H.-C.T."/>
            <person name="Winkler M.E."/>
        </authorList>
    </citation>
    <scope>NUCLEOTIDE SEQUENCE</scope>
</reference>
<dbReference type="InterPro" id="IPR036280">
    <property type="entry name" value="Multihaem_cyt_sf"/>
</dbReference>
<evidence type="ECO:0000313" key="1">
    <source>
        <dbReference type="EMBL" id="SVB08920.1"/>
    </source>
</evidence>
<dbReference type="EMBL" id="UINC01028259">
    <property type="protein sequence ID" value="SVB08920.1"/>
    <property type="molecule type" value="Genomic_DNA"/>
</dbReference>
<organism evidence="1">
    <name type="scientific">marine metagenome</name>
    <dbReference type="NCBI Taxonomy" id="408172"/>
    <lineage>
        <taxon>unclassified sequences</taxon>
        <taxon>metagenomes</taxon>
        <taxon>ecological metagenomes</taxon>
    </lineage>
</organism>
<accession>A0A382B4Z6</accession>
<sequence length="100" mass="11176">MIYGMVVVAGLVLVWMIYADQGIEMKPEIAVAEPPLILVDGKVPPKLSNFVAHMQYIDESTCLRCHATEREMNFGSGPVIAKQMAHEFRENCVSCHMLPK</sequence>
<proteinExistence type="predicted"/>
<protein>
    <submittedName>
        <fullName evidence="1">Uncharacterized protein</fullName>
    </submittedName>
</protein>
<dbReference type="SUPFAM" id="SSF48695">
    <property type="entry name" value="Multiheme cytochromes"/>
    <property type="match status" value="1"/>
</dbReference>
<dbReference type="AlphaFoldDB" id="A0A382B4Z6"/>
<gene>
    <name evidence="1" type="ORF">METZ01_LOCUS161774</name>
</gene>